<evidence type="ECO:0000256" key="4">
    <source>
        <dbReference type="ARBA" id="ARBA00023163"/>
    </source>
</evidence>
<dbReference type="InterPro" id="IPR013249">
    <property type="entry name" value="RNA_pol_sigma70_r4_t2"/>
</dbReference>
<dbReference type="InterPro" id="IPR039425">
    <property type="entry name" value="RNA_pol_sigma-70-like"/>
</dbReference>
<dbReference type="InterPro" id="IPR007627">
    <property type="entry name" value="RNA_pol_sigma70_r2"/>
</dbReference>
<dbReference type="RefSeq" id="WP_272176935.1">
    <property type="nucleotide sequence ID" value="NZ_JAQOSK010000011.1"/>
</dbReference>
<dbReference type="EMBL" id="JAQOSK010000011">
    <property type="protein sequence ID" value="MDC2957998.1"/>
    <property type="molecule type" value="Genomic_DNA"/>
</dbReference>
<evidence type="ECO:0000256" key="1">
    <source>
        <dbReference type="ARBA" id="ARBA00010641"/>
    </source>
</evidence>
<accession>A0ABT5FZQ7</accession>
<evidence type="ECO:0000313" key="8">
    <source>
        <dbReference type="Proteomes" id="UP001221328"/>
    </source>
</evidence>
<dbReference type="InterPro" id="IPR014284">
    <property type="entry name" value="RNA_pol_sigma-70_dom"/>
</dbReference>
<dbReference type="Gene3D" id="1.10.1740.10">
    <property type="match status" value="1"/>
</dbReference>
<evidence type="ECO:0000256" key="3">
    <source>
        <dbReference type="ARBA" id="ARBA00023082"/>
    </source>
</evidence>
<dbReference type="InterPro" id="IPR013325">
    <property type="entry name" value="RNA_pol_sigma_r2"/>
</dbReference>
<dbReference type="PANTHER" id="PTHR43133:SF62">
    <property type="entry name" value="RNA POLYMERASE SIGMA FACTOR SIGZ"/>
    <property type="match status" value="1"/>
</dbReference>
<evidence type="ECO:0000256" key="2">
    <source>
        <dbReference type="ARBA" id="ARBA00023015"/>
    </source>
</evidence>
<keyword evidence="2" id="KW-0805">Transcription regulation</keyword>
<name>A0ABT5FZQ7_9ACTN</name>
<feature type="domain" description="RNA polymerase sigma factor 70 region 4 type 2" evidence="6">
    <location>
        <begin position="126"/>
        <end position="176"/>
    </location>
</feature>
<keyword evidence="3" id="KW-0731">Sigma factor</keyword>
<comment type="caution">
    <text evidence="7">The sequence shown here is derived from an EMBL/GenBank/DDBJ whole genome shotgun (WGS) entry which is preliminary data.</text>
</comment>
<gene>
    <name evidence="7" type="ORF">PO587_26435</name>
</gene>
<evidence type="ECO:0000313" key="7">
    <source>
        <dbReference type="EMBL" id="MDC2957998.1"/>
    </source>
</evidence>
<keyword evidence="4" id="KW-0804">Transcription</keyword>
<proteinExistence type="inferred from homology"/>
<dbReference type="PANTHER" id="PTHR43133">
    <property type="entry name" value="RNA POLYMERASE ECF-TYPE SIGMA FACTO"/>
    <property type="match status" value="1"/>
</dbReference>
<sequence>MTRPLSDDLLAQGFADGDEACLNEAYRRWGALLFTIAFRKLGDPEEAKDVTQQVFVGAWRGRKGFDHDRGSLKTWLVGITYKKIADALERRSRNLRDQEAVAESAALGSEASPIATADAVVDHIVIMDELGQLPAPQQTVLRMAFYDDLSQSQIAERTGMPIGTVKSHTRRGMMRLKHRLEVDGEAH</sequence>
<organism evidence="7 8">
    <name type="scientific">Streptomyces gilvifuscus</name>
    <dbReference type="NCBI Taxonomy" id="1550617"/>
    <lineage>
        <taxon>Bacteria</taxon>
        <taxon>Bacillati</taxon>
        <taxon>Actinomycetota</taxon>
        <taxon>Actinomycetes</taxon>
        <taxon>Kitasatosporales</taxon>
        <taxon>Streptomycetaceae</taxon>
        <taxon>Streptomyces</taxon>
    </lineage>
</organism>
<dbReference type="NCBIfam" id="TIGR02937">
    <property type="entry name" value="sigma70-ECF"/>
    <property type="match status" value="1"/>
</dbReference>
<dbReference type="Pfam" id="PF04542">
    <property type="entry name" value="Sigma70_r2"/>
    <property type="match status" value="1"/>
</dbReference>
<dbReference type="Proteomes" id="UP001221328">
    <property type="component" value="Unassembled WGS sequence"/>
</dbReference>
<reference evidence="7 8" key="1">
    <citation type="journal article" date="2015" name="Int. J. Syst. Evol. Microbiol.">
        <title>Streptomyces gilvifuscus sp. nov., an actinomycete that produces antibacterial compounds isolated from soil.</title>
        <authorList>
            <person name="Nguyen T.M."/>
            <person name="Kim J."/>
        </authorList>
    </citation>
    <scope>NUCLEOTIDE SEQUENCE [LARGE SCALE GENOMIC DNA]</scope>
    <source>
        <strain evidence="7 8">T113</strain>
    </source>
</reference>
<protein>
    <submittedName>
        <fullName evidence="7">Sigma-70 family RNA polymerase sigma factor</fullName>
    </submittedName>
</protein>
<evidence type="ECO:0000259" key="6">
    <source>
        <dbReference type="Pfam" id="PF08281"/>
    </source>
</evidence>
<comment type="similarity">
    <text evidence="1">Belongs to the sigma-70 factor family. ECF subfamily.</text>
</comment>
<dbReference type="SUPFAM" id="SSF88946">
    <property type="entry name" value="Sigma2 domain of RNA polymerase sigma factors"/>
    <property type="match status" value="1"/>
</dbReference>
<feature type="domain" description="RNA polymerase sigma-70 region 2" evidence="5">
    <location>
        <begin position="26"/>
        <end position="93"/>
    </location>
</feature>
<evidence type="ECO:0000259" key="5">
    <source>
        <dbReference type="Pfam" id="PF04542"/>
    </source>
</evidence>
<keyword evidence="8" id="KW-1185">Reference proteome</keyword>
<dbReference type="SUPFAM" id="SSF88659">
    <property type="entry name" value="Sigma3 and sigma4 domains of RNA polymerase sigma factors"/>
    <property type="match status" value="1"/>
</dbReference>
<dbReference type="InterPro" id="IPR036388">
    <property type="entry name" value="WH-like_DNA-bd_sf"/>
</dbReference>
<dbReference type="InterPro" id="IPR013324">
    <property type="entry name" value="RNA_pol_sigma_r3/r4-like"/>
</dbReference>
<dbReference type="Pfam" id="PF08281">
    <property type="entry name" value="Sigma70_r4_2"/>
    <property type="match status" value="1"/>
</dbReference>
<dbReference type="Gene3D" id="1.10.10.10">
    <property type="entry name" value="Winged helix-like DNA-binding domain superfamily/Winged helix DNA-binding domain"/>
    <property type="match status" value="1"/>
</dbReference>
<dbReference type="CDD" id="cd06171">
    <property type="entry name" value="Sigma70_r4"/>
    <property type="match status" value="1"/>
</dbReference>